<evidence type="ECO:0000259" key="3">
    <source>
        <dbReference type="Pfam" id="PF07596"/>
    </source>
</evidence>
<protein>
    <recommendedName>
        <fullName evidence="3">DUF1559 domain-containing protein</fullName>
    </recommendedName>
</protein>
<dbReference type="Gene3D" id="3.30.700.10">
    <property type="entry name" value="Glycoprotein, Type 4 Pilin"/>
    <property type="match status" value="1"/>
</dbReference>
<dbReference type="Pfam" id="PF07596">
    <property type="entry name" value="SBP_bac_10"/>
    <property type="match status" value="1"/>
</dbReference>
<evidence type="ECO:0000313" key="4">
    <source>
        <dbReference type="EMBL" id="KKM60445.1"/>
    </source>
</evidence>
<comment type="caution">
    <text evidence="4">The sequence shown here is derived from an EMBL/GenBank/DDBJ whole genome shotgun (WGS) entry which is preliminary data.</text>
</comment>
<feature type="region of interest" description="Disordered" evidence="1">
    <location>
        <begin position="1"/>
        <end position="35"/>
    </location>
</feature>
<evidence type="ECO:0000256" key="2">
    <source>
        <dbReference type="SAM" id="Phobius"/>
    </source>
</evidence>
<name>A0A0F9L8V9_9ZZZZ</name>
<feature type="non-terminal residue" evidence="4">
    <location>
        <position position="283"/>
    </location>
</feature>
<dbReference type="PANTHER" id="PTHR30093:SF2">
    <property type="entry name" value="TYPE II SECRETION SYSTEM PROTEIN H"/>
    <property type="match status" value="1"/>
</dbReference>
<dbReference type="NCBIfam" id="TIGR02532">
    <property type="entry name" value="IV_pilin_GFxxxE"/>
    <property type="match status" value="1"/>
</dbReference>
<dbReference type="EMBL" id="LAZR01011678">
    <property type="protein sequence ID" value="KKM60445.1"/>
    <property type="molecule type" value="Genomic_DNA"/>
</dbReference>
<feature type="compositionally biased region" description="Basic residues" evidence="1">
    <location>
        <begin position="1"/>
        <end position="19"/>
    </location>
</feature>
<proteinExistence type="predicted"/>
<dbReference type="InterPro" id="IPR011453">
    <property type="entry name" value="DUF1559"/>
</dbReference>
<reference evidence="4" key="1">
    <citation type="journal article" date="2015" name="Nature">
        <title>Complex archaea that bridge the gap between prokaryotes and eukaryotes.</title>
        <authorList>
            <person name="Spang A."/>
            <person name="Saw J.H."/>
            <person name="Jorgensen S.L."/>
            <person name="Zaremba-Niedzwiedzka K."/>
            <person name="Martijn J."/>
            <person name="Lind A.E."/>
            <person name="van Eijk R."/>
            <person name="Schleper C."/>
            <person name="Guy L."/>
            <person name="Ettema T.J."/>
        </authorList>
    </citation>
    <scope>NUCLEOTIDE SEQUENCE</scope>
</reference>
<sequence length="283" mass="31951">MNTRTKAHAPIRLTRHRRLPAGSRRSGGRTTGATPAGSAFTLVELPAVSKRKGRAFTLVELLVVVGIIALLVTILMPMLASAREYTRRTVCRVNLRNLTVACNLYAKDFNDLYPPYTQTGQNRGFLPYSTRNIFDAGSHRDPATGRLIPLNLAMVWEAGIVNQAEFFYCPSQKLAIYQLENYPQPWGKDNTLLNGYHRTGYMYNPHMTGRGYSRYRAYQTVSEMPANRTMVMDILHRAIAVAHWQGDVPGWNLSFGDGSARYRPARAVYDYSVEVYSYIGNSW</sequence>
<dbReference type="PANTHER" id="PTHR30093">
    <property type="entry name" value="GENERAL SECRETION PATHWAY PROTEIN G"/>
    <property type="match status" value="1"/>
</dbReference>
<dbReference type="Pfam" id="PF07963">
    <property type="entry name" value="N_methyl"/>
    <property type="match status" value="1"/>
</dbReference>
<dbReference type="InterPro" id="IPR012902">
    <property type="entry name" value="N_methyl_site"/>
</dbReference>
<dbReference type="SUPFAM" id="SSF54523">
    <property type="entry name" value="Pili subunits"/>
    <property type="match status" value="1"/>
</dbReference>
<organism evidence="4">
    <name type="scientific">marine sediment metagenome</name>
    <dbReference type="NCBI Taxonomy" id="412755"/>
    <lineage>
        <taxon>unclassified sequences</taxon>
        <taxon>metagenomes</taxon>
        <taxon>ecological metagenomes</taxon>
    </lineage>
</organism>
<dbReference type="AlphaFoldDB" id="A0A0F9L8V9"/>
<feature type="domain" description="DUF1559" evidence="3">
    <location>
        <begin position="81"/>
        <end position="215"/>
    </location>
</feature>
<keyword evidence="2" id="KW-0812">Transmembrane</keyword>
<feature type="transmembrane region" description="Helical" evidence="2">
    <location>
        <begin position="58"/>
        <end position="80"/>
    </location>
</feature>
<accession>A0A0F9L8V9</accession>
<keyword evidence="2" id="KW-1133">Transmembrane helix</keyword>
<dbReference type="InterPro" id="IPR045584">
    <property type="entry name" value="Pilin-like"/>
</dbReference>
<evidence type="ECO:0000256" key="1">
    <source>
        <dbReference type="SAM" id="MobiDB-lite"/>
    </source>
</evidence>
<gene>
    <name evidence="4" type="ORF">LCGC14_1541740</name>
</gene>
<keyword evidence="2" id="KW-0472">Membrane</keyword>